<organism evidence="3 4">
    <name type="scientific">Sesamum alatum</name>
    <dbReference type="NCBI Taxonomy" id="300844"/>
    <lineage>
        <taxon>Eukaryota</taxon>
        <taxon>Viridiplantae</taxon>
        <taxon>Streptophyta</taxon>
        <taxon>Embryophyta</taxon>
        <taxon>Tracheophyta</taxon>
        <taxon>Spermatophyta</taxon>
        <taxon>Magnoliopsida</taxon>
        <taxon>eudicotyledons</taxon>
        <taxon>Gunneridae</taxon>
        <taxon>Pentapetalae</taxon>
        <taxon>asterids</taxon>
        <taxon>lamiids</taxon>
        <taxon>Lamiales</taxon>
        <taxon>Pedaliaceae</taxon>
        <taxon>Sesamum</taxon>
    </lineage>
</organism>
<dbReference type="Proteomes" id="UP001293254">
    <property type="component" value="Unassembled WGS sequence"/>
</dbReference>
<comment type="caution">
    <text evidence="3">The sequence shown here is derived from an EMBL/GenBank/DDBJ whole genome shotgun (WGS) entry which is preliminary data.</text>
</comment>
<feature type="domain" description="Retrotransposon gag" evidence="2">
    <location>
        <begin position="82"/>
        <end position="175"/>
    </location>
</feature>
<evidence type="ECO:0000259" key="2">
    <source>
        <dbReference type="Pfam" id="PF03732"/>
    </source>
</evidence>
<evidence type="ECO:0000313" key="4">
    <source>
        <dbReference type="Proteomes" id="UP001293254"/>
    </source>
</evidence>
<dbReference type="AlphaFoldDB" id="A0AAE1YEZ0"/>
<dbReference type="Pfam" id="PF03732">
    <property type="entry name" value="Retrotrans_gag"/>
    <property type="match status" value="1"/>
</dbReference>
<name>A0AAE1YEZ0_9LAMI</name>
<feature type="region of interest" description="Disordered" evidence="1">
    <location>
        <begin position="220"/>
        <end position="249"/>
    </location>
</feature>
<accession>A0AAE1YEZ0</accession>
<feature type="compositionally biased region" description="Polar residues" evidence="1">
    <location>
        <begin position="26"/>
        <end position="42"/>
    </location>
</feature>
<reference evidence="3" key="2">
    <citation type="journal article" date="2024" name="Plant">
        <title>Genomic evolution and insights into agronomic trait innovations of Sesamum species.</title>
        <authorList>
            <person name="Miao H."/>
            <person name="Wang L."/>
            <person name="Qu L."/>
            <person name="Liu H."/>
            <person name="Sun Y."/>
            <person name="Le M."/>
            <person name="Wang Q."/>
            <person name="Wei S."/>
            <person name="Zheng Y."/>
            <person name="Lin W."/>
            <person name="Duan Y."/>
            <person name="Cao H."/>
            <person name="Xiong S."/>
            <person name="Wang X."/>
            <person name="Wei L."/>
            <person name="Li C."/>
            <person name="Ma Q."/>
            <person name="Ju M."/>
            <person name="Zhao R."/>
            <person name="Li G."/>
            <person name="Mu C."/>
            <person name="Tian Q."/>
            <person name="Mei H."/>
            <person name="Zhang T."/>
            <person name="Gao T."/>
            <person name="Zhang H."/>
        </authorList>
    </citation>
    <scope>NUCLEOTIDE SEQUENCE</scope>
    <source>
        <tissue evidence="3">Leaf</tissue>
    </source>
</reference>
<evidence type="ECO:0000256" key="1">
    <source>
        <dbReference type="SAM" id="MobiDB-lite"/>
    </source>
</evidence>
<dbReference type="EMBL" id="JACGWO010000004">
    <property type="protein sequence ID" value="KAK4428919.1"/>
    <property type="molecule type" value="Genomic_DNA"/>
</dbReference>
<reference evidence="3" key="1">
    <citation type="submission" date="2020-06" db="EMBL/GenBank/DDBJ databases">
        <authorList>
            <person name="Li T."/>
            <person name="Hu X."/>
            <person name="Zhang T."/>
            <person name="Song X."/>
            <person name="Zhang H."/>
            <person name="Dai N."/>
            <person name="Sheng W."/>
            <person name="Hou X."/>
            <person name="Wei L."/>
        </authorList>
    </citation>
    <scope>NUCLEOTIDE SEQUENCE</scope>
    <source>
        <strain evidence="3">3651</strain>
        <tissue evidence="3">Leaf</tissue>
    </source>
</reference>
<feature type="region of interest" description="Disordered" evidence="1">
    <location>
        <begin position="1"/>
        <end position="42"/>
    </location>
</feature>
<proteinExistence type="predicted"/>
<dbReference type="InterPro" id="IPR005162">
    <property type="entry name" value="Retrotrans_gag_dom"/>
</dbReference>
<evidence type="ECO:0000313" key="3">
    <source>
        <dbReference type="EMBL" id="KAK4428919.1"/>
    </source>
</evidence>
<protein>
    <recommendedName>
        <fullName evidence="2">Retrotransposon gag domain-containing protein</fullName>
    </recommendedName>
</protein>
<gene>
    <name evidence="3" type="ORF">Salat_1191900</name>
</gene>
<keyword evidence="4" id="KW-1185">Reference proteome</keyword>
<sequence>MEQMIKNSREQSSLGDKPVAVHEGSHSTPVDSDSSGTPSRLPSLSNIELPRFNWDEPGGWIRKCQWYFQVVYTIPEDQGVSLASIYLDGRAELWFQRLIKGKELPNWQQFIEAVYERFEGVDPSAILGEFNTLQQGKHTVDQYFEHYEELKSHMMIFHSDFSEGYFVTCFINGLRSDIKGAVILRPNRLHQALALAKNQEQTVGAILQLVNSNSKTWPIHSPKHYTTPKPSRINPTTTKTYRPLPKPIPKKHTPIRKILNLKVFRQTEGLNTRSF</sequence>